<organism evidence="1 2">
    <name type="scientific">Paraburkholderia silviterrae</name>
    <dbReference type="NCBI Taxonomy" id="2528715"/>
    <lineage>
        <taxon>Bacteria</taxon>
        <taxon>Pseudomonadati</taxon>
        <taxon>Pseudomonadota</taxon>
        <taxon>Betaproteobacteria</taxon>
        <taxon>Burkholderiales</taxon>
        <taxon>Burkholderiaceae</taxon>
        <taxon>Paraburkholderia</taxon>
    </lineage>
</organism>
<dbReference type="Gene3D" id="1.10.238.160">
    <property type="match status" value="1"/>
</dbReference>
<dbReference type="Proteomes" id="UP000295722">
    <property type="component" value="Unassembled WGS sequence"/>
</dbReference>
<keyword evidence="2" id="KW-1185">Reference proteome</keyword>
<comment type="caution">
    <text evidence="1">The sequence shown here is derived from an EMBL/GenBank/DDBJ whole genome shotgun (WGS) entry which is preliminary data.</text>
</comment>
<dbReference type="OrthoDB" id="8455288at2"/>
<name>A0A4V2ZZ95_9BURK</name>
<dbReference type="EMBL" id="SMRP01000004">
    <property type="protein sequence ID" value="TDG24273.1"/>
    <property type="molecule type" value="Genomic_DNA"/>
</dbReference>
<proteinExistence type="predicted"/>
<reference evidence="1 2" key="1">
    <citation type="submission" date="2019-03" db="EMBL/GenBank/DDBJ databases">
        <title>Paraburkholderia sp. 4M-K11, isolated from subtropical forest soil.</title>
        <authorList>
            <person name="Gao Z.-H."/>
            <person name="Qiu L.-H."/>
        </authorList>
    </citation>
    <scope>NUCLEOTIDE SEQUENCE [LARGE SCALE GENOMIC DNA]</scope>
    <source>
        <strain evidence="1 2">4M-K11</strain>
    </source>
</reference>
<accession>A0A4V2ZZ95</accession>
<dbReference type="InterPro" id="IPR010260">
    <property type="entry name" value="AlpA"/>
</dbReference>
<dbReference type="AlphaFoldDB" id="A0A4V2ZZ95"/>
<evidence type="ECO:0000313" key="2">
    <source>
        <dbReference type="Proteomes" id="UP000295722"/>
    </source>
</evidence>
<sequence>MAVKILRLVGVLDCVGMSKSSWYDWVRRGLAPAPVKLGPRAVGWRIDDIEAWLASRESARNDDHAEAA</sequence>
<evidence type="ECO:0000313" key="1">
    <source>
        <dbReference type="EMBL" id="TDG24273.1"/>
    </source>
</evidence>
<dbReference type="Pfam" id="PF05930">
    <property type="entry name" value="Phage_AlpA"/>
    <property type="match status" value="1"/>
</dbReference>
<gene>
    <name evidence="1" type="ORF">EYW47_11065</name>
</gene>
<protein>
    <submittedName>
        <fullName evidence="1">AlpA family phage regulatory protein</fullName>
    </submittedName>
</protein>